<accession>A0A0P0XUL4</accession>
<sequence>MISLSSTSSTASSFATTEMVASRRPDIGEPLSAPPPPPSASCNFLSLSSTSTIGNLSTSSPSAPPPPPQTAFRRLDQMGAAPRRVDPQPVATVAVVAGCGG</sequence>
<dbReference type="Proteomes" id="UP000059680">
    <property type="component" value="Chromosome 10"/>
</dbReference>
<keyword evidence="3" id="KW-1185">Reference proteome</keyword>
<gene>
    <name evidence="2" type="ordered locus">Os10g0417250</name>
    <name evidence="2" type="ORF">OSNPB_100417250</name>
</gene>
<feature type="compositionally biased region" description="Low complexity" evidence="1">
    <location>
        <begin position="1"/>
        <end position="17"/>
    </location>
</feature>
<dbReference type="AlphaFoldDB" id="A0A0P0XUL4"/>
<reference evidence="2 3" key="2">
    <citation type="journal article" date="2013" name="Plant Cell Physiol.">
        <title>Rice Annotation Project Database (RAP-DB): an integrative and interactive database for rice genomics.</title>
        <authorList>
            <person name="Sakai H."/>
            <person name="Lee S.S."/>
            <person name="Tanaka T."/>
            <person name="Numa H."/>
            <person name="Kim J."/>
            <person name="Kawahara Y."/>
            <person name="Wakimoto H."/>
            <person name="Yang C.C."/>
            <person name="Iwamoto M."/>
            <person name="Abe T."/>
            <person name="Yamada Y."/>
            <person name="Muto A."/>
            <person name="Inokuchi H."/>
            <person name="Ikemura T."/>
            <person name="Matsumoto T."/>
            <person name="Sasaki T."/>
            <person name="Itoh T."/>
        </authorList>
    </citation>
    <scope>NUCLEOTIDE SEQUENCE [LARGE SCALE GENOMIC DNA]</scope>
    <source>
        <strain evidence="3">cv. Nipponbare</strain>
    </source>
</reference>
<reference evidence="3" key="1">
    <citation type="journal article" date="2005" name="Nature">
        <title>The map-based sequence of the rice genome.</title>
        <authorList>
            <consortium name="International rice genome sequencing project (IRGSP)"/>
            <person name="Matsumoto T."/>
            <person name="Wu J."/>
            <person name="Kanamori H."/>
            <person name="Katayose Y."/>
            <person name="Fujisawa M."/>
            <person name="Namiki N."/>
            <person name="Mizuno H."/>
            <person name="Yamamoto K."/>
            <person name="Antonio B.A."/>
            <person name="Baba T."/>
            <person name="Sakata K."/>
            <person name="Nagamura Y."/>
            <person name="Aoki H."/>
            <person name="Arikawa K."/>
            <person name="Arita K."/>
            <person name="Bito T."/>
            <person name="Chiden Y."/>
            <person name="Fujitsuka N."/>
            <person name="Fukunaka R."/>
            <person name="Hamada M."/>
            <person name="Harada C."/>
            <person name="Hayashi A."/>
            <person name="Hijishita S."/>
            <person name="Honda M."/>
            <person name="Hosokawa S."/>
            <person name="Ichikawa Y."/>
            <person name="Idonuma A."/>
            <person name="Iijima M."/>
            <person name="Ikeda M."/>
            <person name="Ikeno M."/>
            <person name="Ito K."/>
            <person name="Ito S."/>
            <person name="Ito T."/>
            <person name="Ito Y."/>
            <person name="Ito Y."/>
            <person name="Iwabuchi A."/>
            <person name="Kamiya K."/>
            <person name="Karasawa W."/>
            <person name="Kurita K."/>
            <person name="Katagiri S."/>
            <person name="Kikuta A."/>
            <person name="Kobayashi H."/>
            <person name="Kobayashi N."/>
            <person name="Machita K."/>
            <person name="Maehara T."/>
            <person name="Masukawa M."/>
            <person name="Mizubayashi T."/>
            <person name="Mukai Y."/>
            <person name="Nagasaki H."/>
            <person name="Nagata Y."/>
            <person name="Naito S."/>
            <person name="Nakashima M."/>
            <person name="Nakama Y."/>
            <person name="Nakamichi Y."/>
            <person name="Nakamura M."/>
            <person name="Meguro A."/>
            <person name="Negishi M."/>
            <person name="Ohta I."/>
            <person name="Ohta T."/>
            <person name="Okamoto M."/>
            <person name="Ono N."/>
            <person name="Saji S."/>
            <person name="Sakaguchi M."/>
            <person name="Sakai K."/>
            <person name="Shibata M."/>
            <person name="Shimokawa T."/>
            <person name="Song J."/>
            <person name="Takazaki Y."/>
            <person name="Terasawa K."/>
            <person name="Tsugane M."/>
            <person name="Tsuji K."/>
            <person name="Ueda S."/>
            <person name="Waki K."/>
            <person name="Yamagata H."/>
            <person name="Yamamoto M."/>
            <person name="Yamamoto S."/>
            <person name="Yamane H."/>
            <person name="Yoshiki S."/>
            <person name="Yoshihara R."/>
            <person name="Yukawa K."/>
            <person name="Zhong H."/>
            <person name="Yano M."/>
            <person name="Yuan Q."/>
            <person name="Ouyang S."/>
            <person name="Liu J."/>
            <person name="Jones K.M."/>
            <person name="Gansberger K."/>
            <person name="Moffat K."/>
            <person name="Hill J."/>
            <person name="Bera J."/>
            <person name="Fadrosh D."/>
            <person name="Jin S."/>
            <person name="Johri S."/>
            <person name="Kim M."/>
            <person name="Overton L."/>
            <person name="Reardon M."/>
            <person name="Tsitrin T."/>
            <person name="Vuong H."/>
            <person name="Weaver B."/>
            <person name="Ciecko A."/>
            <person name="Tallon L."/>
            <person name="Jackson J."/>
            <person name="Pai G."/>
            <person name="Aken S.V."/>
            <person name="Utterback T."/>
            <person name="Reidmuller S."/>
            <person name="Feldblyum T."/>
            <person name="Hsiao J."/>
            <person name="Zismann V."/>
            <person name="Iobst S."/>
            <person name="de Vazeille A.R."/>
            <person name="Buell C.R."/>
            <person name="Ying K."/>
            <person name="Li Y."/>
            <person name="Lu T."/>
            <person name="Huang Y."/>
            <person name="Zhao Q."/>
            <person name="Feng Q."/>
            <person name="Zhang L."/>
            <person name="Zhu J."/>
            <person name="Weng Q."/>
            <person name="Mu J."/>
            <person name="Lu Y."/>
            <person name="Fan D."/>
            <person name="Liu Y."/>
            <person name="Guan J."/>
            <person name="Zhang Y."/>
            <person name="Yu S."/>
            <person name="Liu X."/>
            <person name="Zhang Y."/>
            <person name="Hong G."/>
            <person name="Han B."/>
            <person name="Choisne N."/>
            <person name="Demange N."/>
            <person name="Orjeda G."/>
            <person name="Samain S."/>
            <person name="Cattolico L."/>
            <person name="Pelletier E."/>
            <person name="Couloux A."/>
            <person name="Segurens B."/>
            <person name="Wincker P."/>
            <person name="D'Hont A."/>
            <person name="Scarpelli C."/>
            <person name="Weissenbach J."/>
            <person name="Salanoubat M."/>
            <person name="Quetier F."/>
            <person name="Yu Y."/>
            <person name="Kim H.R."/>
            <person name="Rambo T."/>
            <person name="Currie J."/>
            <person name="Collura K."/>
            <person name="Luo M."/>
            <person name="Yang T."/>
            <person name="Ammiraju J.S.S."/>
            <person name="Engler F."/>
            <person name="Soderlund C."/>
            <person name="Wing R.A."/>
            <person name="Palmer L.E."/>
            <person name="de la Bastide M."/>
            <person name="Spiegel L."/>
            <person name="Nascimento L."/>
            <person name="Zutavern T."/>
            <person name="O'Shaughnessy A."/>
            <person name="Dike S."/>
            <person name="Dedhia N."/>
            <person name="Preston R."/>
            <person name="Balija V."/>
            <person name="McCombie W.R."/>
            <person name="Chow T."/>
            <person name="Chen H."/>
            <person name="Chung M."/>
            <person name="Chen C."/>
            <person name="Shaw J."/>
            <person name="Wu H."/>
            <person name="Hsiao K."/>
            <person name="Chao Y."/>
            <person name="Chu M."/>
            <person name="Cheng C."/>
            <person name="Hour A."/>
            <person name="Lee P."/>
            <person name="Lin S."/>
            <person name="Lin Y."/>
            <person name="Liou J."/>
            <person name="Liu S."/>
            <person name="Hsing Y."/>
            <person name="Raghuvanshi S."/>
            <person name="Mohanty A."/>
            <person name="Bharti A.K."/>
            <person name="Gaur A."/>
            <person name="Gupta V."/>
            <person name="Kumar D."/>
            <person name="Ravi V."/>
            <person name="Vij S."/>
            <person name="Kapur A."/>
            <person name="Khurana P."/>
            <person name="Khurana P."/>
            <person name="Khurana J.P."/>
            <person name="Tyagi A.K."/>
            <person name="Gaikwad K."/>
            <person name="Singh A."/>
            <person name="Dalal V."/>
            <person name="Srivastava S."/>
            <person name="Dixit A."/>
            <person name="Pal A.K."/>
            <person name="Ghazi I.A."/>
            <person name="Yadav M."/>
            <person name="Pandit A."/>
            <person name="Bhargava A."/>
            <person name="Sureshbabu K."/>
            <person name="Batra K."/>
            <person name="Sharma T.R."/>
            <person name="Mohapatra T."/>
            <person name="Singh N.K."/>
            <person name="Messing J."/>
            <person name="Nelson A.B."/>
            <person name="Fuks G."/>
            <person name="Kavchok S."/>
            <person name="Keizer G."/>
            <person name="Linton E."/>
            <person name="Llaca V."/>
            <person name="Song R."/>
            <person name="Tanyolac B."/>
            <person name="Young S."/>
            <person name="Ho-Il K."/>
            <person name="Hahn J.H."/>
            <person name="Sangsakoo G."/>
            <person name="Vanavichit A."/>
            <person name="de Mattos Luiz.A.T."/>
            <person name="Zimmer P.D."/>
            <person name="Malone G."/>
            <person name="Dellagostin O."/>
            <person name="de Oliveira A.C."/>
            <person name="Bevan M."/>
            <person name="Bancroft I."/>
            <person name="Minx P."/>
            <person name="Cordum H."/>
            <person name="Wilson R."/>
            <person name="Cheng Z."/>
            <person name="Jin W."/>
            <person name="Jiang J."/>
            <person name="Leong S.A."/>
            <person name="Iwama H."/>
            <person name="Gojobori T."/>
            <person name="Itoh T."/>
            <person name="Niimura Y."/>
            <person name="Fujii Y."/>
            <person name="Habara T."/>
            <person name="Sakai H."/>
            <person name="Sato Y."/>
            <person name="Wilson G."/>
            <person name="Kumar K."/>
            <person name="McCouch S."/>
            <person name="Juretic N."/>
            <person name="Hoen D."/>
            <person name="Wright S."/>
            <person name="Bruskiewich R."/>
            <person name="Bureau T."/>
            <person name="Miyao A."/>
            <person name="Hirochika H."/>
            <person name="Nishikawa T."/>
            <person name="Kadowaki K."/>
            <person name="Sugiura M."/>
            <person name="Burr B."/>
            <person name="Sasaki T."/>
        </authorList>
    </citation>
    <scope>NUCLEOTIDE SEQUENCE [LARGE SCALE GENOMIC DNA]</scope>
    <source>
        <strain evidence="3">cv. Nipponbare</strain>
    </source>
</reference>
<protein>
    <submittedName>
        <fullName evidence="2">Os10g0417250 protein</fullName>
    </submittedName>
</protein>
<dbReference type="PaxDb" id="39947-A0A0P0XUL4"/>
<feature type="compositionally biased region" description="Polar residues" evidence="1">
    <location>
        <begin position="42"/>
        <end position="56"/>
    </location>
</feature>
<evidence type="ECO:0000313" key="3">
    <source>
        <dbReference type="Proteomes" id="UP000059680"/>
    </source>
</evidence>
<reference evidence="2 3" key="3">
    <citation type="journal article" date="2013" name="Rice">
        <title>Improvement of the Oryza sativa Nipponbare reference genome using next generation sequence and optical map data.</title>
        <authorList>
            <person name="Kawahara Y."/>
            <person name="de la Bastide M."/>
            <person name="Hamilton J.P."/>
            <person name="Kanamori H."/>
            <person name="McCombie W.R."/>
            <person name="Ouyang S."/>
            <person name="Schwartz D.C."/>
            <person name="Tanaka T."/>
            <person name="Wu J."/>
            <person name="Zhou S."/>
            <person name="Childs K.L."/>
            <person name="Davidson R.M."/>
            <person name="Lin H."/>
            <person name="Quesada-Ocampo L."/>
            <person name="Vaillancourt B."/>
            <person name="Sakai H."/>
            <person name="Lee S.S."/>
            <person name="Kim J."/>
            <person name="Numa H."/>
            <person name="Itoh T."/>
            <person name="Buell C.R."/>
            <person name="Matsumoto T."/>
        </authorList>
    </citation>
    <scope>NUCLEOTIDE SEQUENCE [LARGE SCALE GENOMIC DNA]</scope>
    <source>
        <strain evidence="3">cv. Nipponbare</strain>
    </source>
</reference>
<feature type="region of interest" description="Disordered" evidence="1">
    <location>
        <begin position="1"/>
        <end position="72"/>
    </location>
</feature>
<evidence type="ECO:0000256" key="1">
    <source>
        <dbReference type="SAM" id="MobiDB-lite"/>
    </source>
</evidence>
<evidence type="ECO:0000313" key="2">
    <source>
        <dbReference type="EMBL" id="BAT10862.1"/>
    </source>
</evidence>
<organism evidence="2 3">
    <name type="scientific">Oryza sativa subsp. japonica</name>
    <name type="common">Rice</name>
    <dbReference type="NCBI Taxonomy" id="39947"/>
    <lineage>
        <taxon>Eukaryota</taxon>
        <taxon>Viridiplantae</taxon>
        <taxon>Streptophyta</taxon>
        <taxon>Embryophyta</taxon>
        <taxon>Tracheophyta</taxon>
        <taxon>Spermatophyta</taxon>
        <taxon>Magnoliopsida</taxon>
        <taxon>Liliopsida</taxon>
        <taxon>Poales</taxon>
        <taxon>Poaceae</taxon>
        <taxon>BOP clade</taxon>
        <taxon>Oryzoideae</taxon>
        <taxon>Oryzeae</taxon>
        <taxon>Oryzinae</taxon>
        <taxon>Oryza</taxon>
        <taxon>Oryza sativa</taxon>
    </lineage>
</organism>
<proteinExistence type="predicted"/>
<name>A0A0P0XUL4_ORYSJ</name>
<dbReference type="InParanoid" id="A0A0P0XUL4"/>
<dbReference type="EMBL" id="AP014966">
    <property type="protein sequence ID" value="BAT10862.1"/>
    <property type="molecule type" value="Genomic_DNA"/>
</dbReference>